<reference evidence="1" key="1">
    <citation type="journal article" date="2015" name="Nature">
        <title>Complex archaea that bridge the gap between prokaryotes and eukaryotes.</title>
        <authorList>
            <person name="Spang A."/>
            <person name="Saw J.H."/>
            <person name="Jorgensen S.L."/>
            <person name="Zaremba-Niedzwiedzka K."/>
            <person name="Martijn J."/>
            <person name="Lind A.E."/>
            <person name="van Eijk R."/>
            <person name="Schleper C."/>
            <person name="Guy L."/>
            <person name="Ettema T.J."/>
        </authorList>
    </citation>
    <scope>NUCLEOTIDE SEQUENCE</scope>
</reference>
<accession>A0A0F9KW73</accession>
<proteinExistence type="predicted"/>
<dbReference type="AlphaFoldDB" id="A0A0F9KW73"/>
<sequence>MTNATDVLIEEFSKEAVFLGEVENKEAQYMATRARLAASTLRSFRDTLIAIAQNQGPIPSHQAKDVLIEAGNCGHLNQIFRAETPNIDAHYLCPECSRWDRNKMVPFS</sequence>
<dbReference type="EMBL" id="LAZR01007228">
    <property type="protein sequence ID" value="KKM86599.1"/>
    <property type="molecule type" value="Genomic_DNA"/>
</dbReference>
<comment type="caution">
    <text evidence="1">The sequence shown here is derived from an EMBL/GenBank/DDBJ whole genome shotgun (WGS) entry which is preliminary data.</text>
</comment>
<gene>
    <name evidence="1" type="ORF">LCGC14_1277360</name>
</gene>
<evidence type="ECO:0000313" key="1">
    <source>
        <dbReference type="EMBL" id="KKM86599.1"/>
    </source>
</evidence>
<organism evidence="1">
    <name type="scientific">marine sediment metagenome</name>
    <dbReference type="NCBI Taxonomy" id="412755"/>
    <lineage>
        <taxon>unclassified sequences</taxon>
        <taxon>metagenomes</taxon>
        <taxon>ecological metagenomes</taxon>
    </lineage>
</organism>
<name>A0A0F9KW73_9ZZZZ</name>
<protein>
    <submittedName>
        <fullName evidence="1">Uncharacterized protein</fullName>
    </submittedName>
</protein>